<dbReference type="InterPro" id="IPR058163">
    <property type="entry name" value="LysR-type_TF_proteobact-type"/>
</dbReference>
<dbReference type="PANTHER" id="PTHR30537">
    <property type="entry name" value="HTH-TYPE TRANSCRIPTIONAL REGULATOR"/>
    <property type="match status" value="1"/>
</dbReference>
<evidence type="ECO:0000313" key="6">
    <source>
        <dbReference type="EMBL" id="TFD85267.1"/>
    </source>
</evidence>
<feature type="domain" description="HTH lysR-type" evidence="5">
    <location>
        <begin position="7"/>
        <end position="62"/>
    </location>
</feature>
<dbReference type="InterPro" id="IPR005119">
    <property type="entry name" value="LysR_subst-bd"/>
</dbReference>
<dbReference type="EMBL" id="SOHN01000018">
    <property type="protein sequence ID" value="TFD85267.1"/>
    <property type="molecule type" value="Genomic_DNA"/>
</dbReference>
<gene>
    <name evidence="6" type="ORF">E3T51_14955</name>
</gene>
<dbReference type="Gene3D" id="3.40.190.290">
    <property type="match status" value="1"/>
</dbReference>
<dbReference type="Gene3D" id="1.10.10.10">
    <property type="entry name" value="Winged helix-like DNA-binding domain superfamily/Winged helix DNA-binding domain"/>
    <property type="match status" value="1"/>
</dbReference>
<evidence type="ECO:0000256" key="4">
    <source>
        <dbReference type="ARBA" id="ARBA00023163"/>
    </source>
</evidence>
<dbReference type="FunFam" id="3.40.190.290:FF:000001">
    <property type="entry name" value="Transcriptional regulator, LysR family"/>
    <property type="match status" value="1"/>
</dbReference>
<keyword evidence="2" id="KW-0805">Transcription regulation</keyword>
<name>A0A4R9BIC8_9MICO</name>
<dbReference type="GO" id="GO:0006351">
    <property type="term" value="P:DNA-templated transcription"/>
    <property type="evidence" value="ECO:0007669"/>
    <property type="project" value="TreeGrafter"/>
</dbReference>
<evidence type="ECO:0000256" key="3">
    <source>
        <dbReference type="ARBA" id="ARBA00023125"/>
    </source>
</evidence>
<evidence type="ECO:0000259" key="5">
    <source>
        <dbReference type="PROSITE" id="PS50931"/>
    </source>
</evidence>
<reference evidence="6 7" key="1">
    <citation type="submission" date="2019-03" db="EMBL/GenBank/DDBJ databases">
        <title>Genomics of glacier-inhabiting Cryobacterium strains.</title>
        <authorList>
            <person name="Liu Q."/>
            <person name="Xin Y.-H."/>
        </authorList>
    </citation>
    <scope>NUCLEOTIDE SEQUENCE [LARGE SCALE GENOMIC DNA]</scope>
    <source>
        <strain evidence="6 7">Sr54</strain>
    </source>
</reference>
<dbReference type="GO" id="GO:0003700">
    <property type="term" value="F:DNA-binding transcription factor activity"/>
    <property type="evidence" value="ECO:0007669"/>
    <property type="project" value="InterPro"/>
</dbReference>
<dbReference type="SUPFAM" id="SSF46785">
    <property type="entry name" value="Winged helix' DNA-binding domain"/>
    <property type="match status" value="1"/>
</dbReference>
<sequence>MPEVSAIDDLEFFVTIARSPSLTAAAHEWGVSLSAVSKRLTRLEARLGTQLAQRSTRRLSLTEAGGRYAEGATKLMEQRADLEDSMSTDHSEIHGRIVVHSTMGLGRAHIAPLLGEFARRNPGVQTELTISDRPFNIIGTGIDVAVRVGQSPDSRLKMRRLYTNTRIVCASPGYLARHGVPQTPEDLAQHNCLILKENDNDYALWRFGLGDDQRTVRVTGSLGSNDGDVVVNWCRTGHGLILRSSWHVTPMLASGELVQVLADFPRPPADIHAVYSAAAHQPQRIELLLEDLRTGLTERLDAANVDKT</sequence>
<dbReference type="InterPro" id="IPR036388">
    <property type="entry name" value="WH-like_DNA-bd_sf"/>
</dbReference>
<keyword evidence="3" id="KW-0238">DNA-binding</keyword>
<comment type="caution">
    <text evidence="6">The sequence shown here is derived from an EMBL/GenBank/DDBJ whole genome shotgun (WGS) entry which is preliminary data.</text>
</comment>
<dbReference type="PANTHER" id="PTHR30537:SF5">
    <property type="entry name" value="HTH-TYPE TRANSCRIPTIONAL ACTIVATOR TTDR-RELATED"/>
    <property type="match status" value="1"/>
</dbReference>
<accession>A0A4R9BIC8</accession>
<dbReference type="SUPFAM" id="SSF53850">
    <property type="entry name" value="Periplasmic binding protein-like II"/>
    <property type="match status" value="1"/>
</dbReference>
<proteinExistence type="inferred from homology"/>
<keyword evidence="7" id="KW-1185">Reference proteome</keyword>
<dbReference type="PROSITE" id="PS50931">
    <property type="entry name" value="HTH_LYSR"/>
    <property type="match status" value="1"/>
</dbReference>
<dbReference type="GO" id="GO:0043565">
    <property type="term" value="F:sequence-specific DNA binding"/>
    <property type="evidence" value="ECO:0007669"/>
    <property type="project" value="TreeGrafter"/>
</dbReference>
<dbReference type="Pfam" id="PF00126">
    <property type="entry name" value="HTH_1"/>
    <property type="match status" value="1"/>
</dbReference>
<comment type="similarity">
    <text evidence="1">Belongs to the LysR transcriptional regulatory family.</text>
</comment>
<evidence type="ECO:0000256" key="1">
    <source>
        <dbReference type="ARBA" id="ARBA00009437"/>
    </source>
</evidence>
<dbReference type="AlphaFoldDB" id="A0A4R9BIC8"/>
<dbReference type="InterPro" id="IPR000847">
    <property type="entry name" value="LysR_HTH_N"/>
</dbReference>
<evidence type="ECO:0000256" key="2">
    <source>
        <dbReference type="ARBA" id="ARBA00023015"/>
    </source>
</evidence>
<protein>
    <submittedName>
        <fullName evidence="6">LysR family transcriptional regulator</fullName>
    </submittedName>
</protein>
<dbReference type="FunFam" id="1.10.10.10:FF:000001">
    <property type="entry name" value="LysR family transcriptional regulator"/>
    <property type="match status" value="1"/>
</dbReference>
<organism evidence="6 7">
    <name type="scientific">Cryobacterium serini</name>
    <dbReference type="NCBI Taxonomy" id="1259201"/>
    <lineage>
        <taxon>Bacteria</taxon>
        <taxon>Bacillati</taxon>
        <taxon>Actinomycetota</taxon>
        <taxon>Actinomycetes</taxon>
        <taxon>Micrococcales</taxon>
        <taxon>Microbacteriaceae</taxon>
        <taxon>Cryobacterium</taxon>
    </lineage>
</organism>
<dbReference type="InterPro" id="IPR036390">
    <property type="entry name" value="WH_DNA-bd_sf"/>
</dbReference>
<dbReference type="Pfam" id="PF03466">
    <property type="entry name" value="LysR_substrate"/>
    <property type="match status" value="1"/>
</dbReference>
<dbReference type="Proteomes" id="UP000297626">
    <property type="component" value="Unassembled WGS sequence"/>
</dbReference>
<evidence type="ECO:0000313" key="7">
    <source>
        <dbReference type="Proteomes" id="UP000297626"/>
    </source>
</evidence>
<keyword evidence="4" id="KW-0804">Transcription</keyword>